<dbReference type="EMBL" id="JALJOS010000052">
    <property type="protein sequence ID" value="KAK9818924.1"/>
    <property type="molecule type" value="Genomic_DNA"/>
</dbReference>
<feature type="compositionally biased region" description="Polar residues" evidence="1">
    <location>
        <begin position="339"/>
        <end position="350"/>
    </location>
</feature>
<feature type="compositionally biased region" description="Polar residues" evidence="1">
    <location>
        <begin position="25"/>
        <end position="39"/>
    </location>
</feature>
<evidence type="ECO:0000313" key="3">
    <source>
        <dbReference type="Proteomes" id="UP001438707"/>
    </source>
</evidence>
<feature type="compositionally biased region" description="Basic and acidic residues" evidence="1">
    <location>
        <begin position="408"/>
        <end position="419"/>
    </location>
</feature>
<feature type="region of interest" description="Disordered" evidence="1">
    <location>
        <begin position="337"/>
        <end position="552"/>
    </location>
</feature>
<keyword evidence="3" id="KW-1185">Reference proteome</keyword>
<feature type="region of interest" description="Disordered" evidence="1">
    <location>
        <begin position="176"/>
        <end position="307"/>
    </location>
</feature>
<reference evidence="2 3" key="1">
    <citation type="journal article" date="2024" name="Nat. Commun.">
        <title>Phylogenomics reveals the evolutionary origins of lichenization in chlorophyte algae.</title>
        <authorList>
            <person name="Puginier C."/>
            <person name="Libourel C."/>
            <person name="Otte J."/>
            <person name="Skaloud P."/>
            <person name="Haon M."/>
            <person name="Grisel S."/>
            <person name="Petersen M."/>
            <person name="Berrin J.G."/>
            <person name="Delaux P.M."/>
            <person name="Dal Grande F."/>
            <person name="Keller J."/>
        </authorList>
    </citation>
    <scope>NUCLEOTIDE SEQUENCE [LARGE SCALE GENOMIC DNA]</scope>
    <source>
        <strain evidence="2 3">SAG 2145</strain>
    </source>
</reference>
<feature type="region of interest" description="Disordered" evidence="1">
    <location>
        <begin position="567"/>
        <end position="595"/>
    </location>
</feature>
<sequence length="722" mass="77988">MPGGRAQQRRGRGRAGLTGRGQVKVRSQPQRTAGVQQAPIQQHVPTVHPHQFISPQDGPAVLHIHPVPVEVEERGVDQSLTAKGLSGYMHTILFKPNPPWGHDSNGIPQGFLRISFNTLHDAMNAVEALMPMFQHNWGEGNWCPEKIEVQVRPNMLSREERAVKLDVLEKRMSGVWNPDEASTGAQQAPKQLPVQPTSAAASQLPLPVQTLIPPPPSMSSSNLMPPPPPIMKSNHTFPESNLLRPPSQELAPSPALGKAAIAASKPPDGKQGARPVIKPDPAGGMVPASLSKPQINPAATPVKADPASNDEKAIAAAAGGAQQATVPVTAALSLGGASTGSLARESTTGSRLARSSLDNRDKASTSHYHGKRGDVRAEQSERPGSARHESSVASHDAHGAPIKHSRTRHDSRQHDEASDRKRHGHRLMSHAAWQGSQDVPHEKVSHQLNLSHPRSDRPDRPSSQRELAHDRAPRSQRSRSSSRSRRSCSPSRLSNELSRKRPRGTSEQVWRSVPDSVRHPRTAEPSGLRQQRHVPESDYNGRHQVDSSPTRRLRIGAAAQVALGSRLSEHQVTGSPVASLPGRTPFEDRGAARPSDFQFHPRAANAFAAQRIPPSERCSVSISEPFLSPGLPSPQGAGQAVGVQGMDALQNLPAPALNALLNIVDQSPALMVEHFNGKNVALIMRLNNTEYHTFLMKASAVEWSEIADPAPFISSLARQAQR</sequence>
<protein>
    <submittedName>
        <fullName evidence="2">Uncharacterized protein</fullName>
    </submittedName>
</protein>
<feature type="compositionally biased region" description="Basic and acidic residues" evidence="1">
    <location>
        <begin position="371"/>
        <end position="398"/>
    </location>
</feature>
<evidence type="ECO:0000313" key="2">
    <source>
        <dbReference type="EMBL" id="KAK9818924.1"/>
    </source>
</evidence>
<feature type="compositionally biased region" description="Basic residues" evidence="1">
    <location>
        <begin position="474"/>
        <end position="486"/>
    </location>
</feature>
<name>A0AAW1QCW8_9CHLO</name>
<dbReference type="AlphaFoldDB" id="A0AAW1QCW8"/>
<proteinExistence type="predicted"/>
<feature type="compositionally biased region" description="Basic and acidic residues" evidence="1">
    <location>
        <begin position="533"/>
        <end position="545"/>
    </location>
</feature>
<comment type="caution">
    <text evidence="2">The sequence shown here is derived from an EMBL/GenBank/DDBJ whole genome shotgun (WGS) entry which is preliminary data.</text>
</comment>
<feature type="compositionally biased region" description="Polar residues" evidence="1">
    <location>
        <begin position="183"/>
        <end position="201"/>
    </location>
</feature>
<accession>A0AAW1QCW8</accession>
<feature type="compositionally biased region" description="Basic and acidic residues" evidence="1">
    <location>
        <begin position="453"/>
        <end position="473"/>
    </location>
</feature>
<gene>
    <name evidence="2" type="ORF">WJX74_001051</name>
</gene>
<organism evidence="2 3">
    <name type="scientific">Apatococcus lobatus</name>
    <dbReference type="NCBI Taxonomy" id="904363"/>
    <lineage>
        <taxon>Eukaryota</taxon>
        <taxon>Viridiplantae</taxon>
        <taxon>Chlorophyta</taxon>
        <taxon>core chlorophytes</taxon>
        <taxon>Trebouxiophyceae</taxon>
        <taxon>Chlorellales</taxon>
        <taxon>Chlorellaceae</taxon>
        <taxon>Apatococcus</taxon>
    </lineage>
</organism>
<feature type="region of interest" description="Disordered" evidence="1">
    <location>
        <begin position="1"/>
        <end position="39"/>
    </location>
</feature>
<dbReference type="Proteomes" id="UP001438707">
    <property type="component" value="Unassembled WGS sequence"/>
</dbReference>
<evidence type="ECO:0000256" key="1">
    <source>
        <dbReference type="SAM" id="MobiDB-lite"/>
    </source>
</evidence>